<sequence>MKYKVFNERTPEIGNLLRHVYIWISIVQSSSNITPKWTNQCPQGKAKRISLTCVFGYLSSYIKQICGLKRKKGAEGPFDHNKEGFK</sequence>
<evidence type="ECO:0000313" key="2">
    <source>
        <dbReference type="Proteomes" id="UP000236630"/>
    </source>
</evidence>
<accession>A0A2H5PV90</accession>
<keyword evidence="2" id="KW-1185">Reference proteome</keyword>
<protein>
    <submittedName>
        <fullName evidence="1">Uncharacterized protein</fullName>
    </submittedName>
</protein>
<dbReference type="AlphaFoldDB" id="A0A2H5PV90"/>
<comment type="caution">
    <text evidence="1">The sequence shown here is derived from an EMBL/GenBank/DDBJ whole genome shotgun (WGS) entry which is preliminary data.</text>
</comment>
<name>A0A2H5PV90_CITUN</name>
<proteinExistence type="predicted"/>
<gene>
    <name evidence="1" type="ORF">CUMW_170720</name>
</gene>
<organism evidence="1 2">
    <name type="scientific">Citrus unshiu</name>
    <name type="common">Satsuma mandarin</name>
    <name type="synonym">Citrus nobilis var. unshiu</name>
    <dbReference type="NCBI Taxonomy" id="55188"/>
    <lineage>
        <taxon>Eukaryota</taxon>
        <taxon>Viridiplantae</taxon>
        <taxon>Streptophyta</taxon>
        <taxon>Embryophyta</taxon>
        <taxon>Tracheophyta</taxon>
        <taxon>Spermatophyta</taxon>
        <taxon>Magnoliopsida</taxon>
        <taxon>eudicotyledons</taxon>
        <taxon>Gunneridae</taxon>
        <taxon>Pentapetalae</taxon>
        <taxon>rosids</taxon>
        <taxon>malvids</taxon>
        <taxon>Sapindales</taxon>
        <taxon>Rutaceae</taxon>
        <taxon>Aurantioideae</taxon>
        <taxon>Citrus</taxon>
    </lineage>
</organism>
<evidence type="ECO:0000313" key="1">
    <source>
        <dbReference type="EMBL" id="GAY56288.1"/>
    </source>
</evidence>
<dbReference type="Proteomes" id="UP000236630">
    <property type="component" value="Unassembled WGS sequence"/>
</dbReference>
<dbReference type="EMBL" id="BDQV01000135">
    <property type="protein sequence ID" value="GAY56288.1"/>
    <property type="molecule type" value="Genomic_DNA"/>
</dbReference>
<reference evidence="1 2" key="1">
    <citation type="journal article" date="2017" name="Front. Genet.">
        <title>Draft sequencing of the heterozygous diploid genome of Satsuma (Citrus unshiu Marc.) using a hybrid assembly approach.</title>
        <authorList>
            <person name="Shimizu T."/>
            <person name="Tanizawa Y."/>
            <person name="Mochizuki T."/>
            <person name="Nagasaki H."/>
            <person name="Yoshioka T."/>
            <person name="Toyoda A."/>
            <person name="Fujiyama A."/>
            <person name="Kaminuma E."/>
            <person name="Nakamura Y."/>
        </authorList>
    </citation>
    <scope>NUCLEOTIDE SEQUENCE [LARGE SCALE GENOMIC DNA]</scope>
    <source>
        <strain evidence="2">cv. Miyagawa wase</strain>
    </source>
</reference>